<sequence>MLGRPQVLFAAAGALSEKAEVVFDRLVGAVRPRGQCYTGAEIDTIVRGMSLVDRYAAPNRPCATGR</sequence>
<accession>A0ABT1V751</accession>
<protein>
    <submittedName>
        <fullName evidence="1">Uncharacterized protein</fullName>
    </submittedName>
</protein>
<organism evidence="1 2">
    <name type="scientific">Streptomyces rugosispiralis</name>
    <dbReference type="NCBI Taxonomy" id="2967341"/>
    <lineage>
        <taxon>Bacteria</taxon>
        <taxon>Bacillati</taxon>
        <taxon>Actinomycetota</taxon>
        <taxon>Actinomycetes</taxon>
        <taxon>Kitasatosporales</taxon>
        <taxon>Streptomycetaceae</taxon>
        <taxon>Streptomyces</taxon>
    </lineage>
</organism>
<evidence type="ECO:0000313" key="1">
    <source>
        <dbReference type="EMBL" id="MCQ8192600.1"/>
    </source>
</evidence>
<keyword evidence="2" id="KW-1185">Reference proteome</keyword>
<dbReference type="EMBL" id="JANIAA010000027">
    <property type="protein sequence ID" value="MCQ8192600.1"/>
    <property type="molecule type" value="Genomic_DNA"/>
</dbReference>
<comment type="caution">
    <text evidence="1">The sequence shown here is derived from an EMBL/GenBank/DDBJ whole genome shotgun (WGS) entry which is preliminary data.</text>
</comment>
<reference evidence="1 2" key="1">
    <citation type="submission" date="2022-07" db="EMBL/GenBank/DDBJ databases">
        <authorList>
            <person name="Phongsopitanun W."/>
            <person name="Tanasupawat S."/>
        </authorList>
    </citation>
    <scope>NUCLEOTIDE SEQUENCE [LARGE SCALE GENOMIC DNA]</scope>
    <source>
        <strain evidence="1 2">RCU-064</strain>
    </source>
</reference>
<name>A0ABT1V751_9ACTN</name>
<evidence type="ECO:0000313" key="2">
    <source>
        <dbReference type="Proteomes" id="UP001204746"/>
    </source>
</evidence>
<gene>
    <name evidence="1" type="ORF">NP777_30850</name>
</gene>
<proteinExistence type="predicted"/>
<dbReference type="Proteomes" id="UP001204746">
    <property type="component" value="Unassembled WGS sequence"/>
</dbReference>
<dbReference type="RefSeq" id="WP_256653463.1">
    <property type="nucleotide sequence ID" value="NZ_JANIAA010000027.1"/>
</dbReference>